<dbReference type="EMBL" id="LDAU01000105">
    <property type="protein sequence ID" value="KRX05714.1"/>
    <property type="molecule type" value="Genomic_DNA"/>
</dbReference>
<reference evidence="6 7" key="1">
    <citation type="journal article" date="2015" name="Sci. Rep.">
        <title>Genome of the facultative scuticociliatosis pathogen Pseudocohnilembus persalinus provides insight into its virulence through horizontal gene transfer.</title>
        <authorList>
            <person name="Xiong J."/>
            <person name="Wang G."/>
            <person name="Cheng J."/>
            <person name="Tian M."/>
            <person name="Pan X."/>
            <person name="Warren A."/>
            <person name="Jiang C."/>
            <person name="Yuan D."/>
            <person name="Miao W."/>
        </authorList>
    </citation>
    <scope>NUCLEOTIDE SEQUENCE [LARGE SCALE GENOMIC DNA]</scope>
    <source>
        <strain evidence="6">36N120E</strain>
    </source>
</reference>
<evidence type="ECO:0000256" key="2">
    <source>
        <dbReference type="ARBA" id="ARBA00022670"/>
    </source>
</evidence>
<evidence type="ECO:0008006" key="8">
    <source>
        <dbReference type="Google" id="ProtNLM"/>
    </source>
</evidence>
<keyword evidence="2" id="KW-0645">Protease</keyword>
<dbReference type="GO" id="GO:0004198">
    <property type="term" value="F:calcium-dependent cysteine-type endopeptidase activity"/>
    <property type="evidence" value="ECO:0007669"/>
    <property type="project" value="InterPro"/>
</dbReference>
<comment type="caution">
    <text evidence="6">The sequence shown here is derived from an EMBL/GenBank/DDBJ whole genome shotgun (WGS) entry which is preliminary data.</text>
</comment>
<feature type="active site" evidence="5">
    <location>
        <position position="58"/>
    </location>
</feature>
<dbReference type="SUPFAM" id="SSF54001">
    <property type="entry name" value="Cysteine proteinases"/>
    <property type="match status" value="1"/>
</dbReference>
<dbReference type="Proteomes" id="UP000054937">
    <property type="component" value="Unassembled WGS sequence"/>
</dbReference>
<organism evidence="6 7">
    <name type="scientific">Pseudocohnilembus persalinus</name>
    <name type="common">Ciliate</name>
    <dbReference type="NCBI Taxonomy" id="266149"/>
    <lineage>
        <taxon>Eukaryota</taxon>
        <taxon>Sar</taxon>
        <taxon>Alveolata</taxon>
        <taxon>Ciliophora</taxon>
        <taxon>Intramacronucleata</taxon>
        <taxon>Oligohymenophorea</taxon>
        <taxon>Scuticociliatia</taxon>
        <taxon>Philasterida</taxon>
        <taxon>Pseudocohnilembidae</taxon>
        <taxon>Pseudocohnilembus</taxon>
    </lineage>
</organism>
<dbReference type="InParanoid" id="A0A0V0QTX9"/>
<dbReference type="Gene3D" id="3.90.70.10">
    <property type="entry name" value="Cysteine proteinases"/>
    <property type="match status" value="1"/>
</dbReference>
<dbReference type="InterPro" id="IPR022684">
    <property type="entry name" value="Calpain_cysteine_protease"/>
</dbReference>
<dbReference type="PANTHER" id="PTHR10183:SF379">
    <property type="entry name" value="CALPAIN-5"/>
    <property type="match status" value="1"/>
</dbReference>
<evidence type="ECO:0000256" key="3">
    <source>
        <dbReference type="ARBA" id="ARBA00022801"/>
    </source>
</evidence>
<proteinExistence type="inferred from homology"/>
<dbReference type="InterPro" id="IPR038765">
    <property type="entry name" value="Papain-like_cys_pep_sf"/>
</dbReference>
<evidence type="ECO:0000313" key="6">
    <source>
        <dbReference type="EMBL" id="KRX05714.1"/>
    </source>
</evidence>
<evidence type="ECO:0000256" key="1">
    <source>
        <dbReference type="ARBA" id="ARBA00007623"/>
    </source>
</evidence>
<keyword evidence="4" id="KW-0788">Thiol protease</keyword>
<dbReference type="PANTHER" id="PTHR10183">
    <property type="entry name" value="CALPAIN"/>
    <property type="match status" value="1"/>
</dbReference>
<keyword evidence="7" id="KW-1185">Reference proteome</keyword>
<comment type="similarity">
    <text evidence="1">Belongs to the peptidase C2 family.</text>
</comment>
<accession>A0A0V0QTX9</accession>
<protein>
    <recommendedName>
        <fullName evidence="8">Calpain catalytic domain-containing protein</fullName>
    </recommendedName>
</protein>
<sequence>MNDSNSSSNRQNIGLFGNTGKVHFQDVLQGELGNCSFLSAVSSIAYKYPKQCLFKMQNISKNIEDVSFWLPLLETAYGCYNHIETQLDISAEDNGIFWIPLQDFKENFQRVNVCQLNPNYHQQGIQLQFKKEHQMKVAFQVYEDQTDITLSLVQQDKKFFDQVDQYRYGLSKFMVVKDDFSKWVDEKYSVNQITEIKVTFYDYLMIQLMIQ</sequence>
<evidence type="ECO:0000256" key="5">
    <source>
        <dbReference type="PIRSR" id="PIRSR622684-1"/>
    </source>
</evidence>
<name>A0A0V0QTX9_PSEPJ</name>
<dbReference type="AlphaFoldDB" id="A0A0V0QTX9"/>
<gene>
    <name evidence="6" type="ORF">PPERSA_09854</name>
</gene>
<evidence type="ECO:0000256" key="4">
    <source>
        <dbReference type="ARBA" id="ARBA00022807"/>
    </source>
</evidence>
<dbReference type="GO" id="GO:0006508">
    <property type="term" value="P:proteolysis"/>
    <property type="evidence" value="ECO:0007669"/>
    <property type="project" value="UniProtKB-KW"/>
</dbReference>
<evidence type="ECO:0000313" key="7">
    <source>
        <dbReference type="Proteomes" id="UP000054937"/>
    </source>
</evidence>
<keyword evidence="3" id="KW-0378">Hydrolase</keyword>